<comment type="function">
    <text evidence="3">Catalyzes the hydrolysis of N-formyl-L-kynurenine to L-kynurenine, the second step in the kynurenine pathway of tryptophan degradation. Kynurenine may be further oxidized to nicotinic acid, NAD(H) and NADP(H). Required for elimination of toxic metabolites.</text>
</comment>
<comment type="subunit">
    <text evidence="3">Homodimer.</text>
</comment>
<name>A0A2K3QQA9_9HYPO</name>
<accession>A0A2K3QQA9</accession>
<sequence length="299" mass="32375">MALPGDIANLAFTCRQYGDHALQRVGIWQHGSPRGQPGVSSGHWVIFIHGGAWRDPRNTFEDFMPSIKHMLSSQDIARSAIRGFVSIDYRLSPYTDFPQDPAETPGPELRHARHPDHVLDVRAALKFLESEYQLAKDYVLVGHSAGATLAYQLLMGEAALAGQCMPQAIPLPAAVIGISGIYDLVGLNDRHGGNYAGFISVAFGTDQKAWQGASPASFAGSIKEKWSGSPYSLLAYSTEDSLIDSLETESMAAKLTKDGVALSVVKDLTGDHDFVWQDGSQVARLVAQVLERLSQVPGQ</sequence>
<feature type="active site" evidence="3">
    <location>
        <position position="272"/>
    </location>
</feature>
<keyword evidence="1 3" id="KW-0378">Hydrolase</keyword>
<dbReference type="Gene3D" id="3.40.50.1820">
    <property type="entry name" value="alpha/beta hydrolase"/>
    <property type="match status" value="1"/>
</dbReference>
<evidence type="ECO:0000259" key="4">
    <source>
        <dbReference type="Pfam" id="PF12697"/>
    </source>
</evidence>
<organism evidence="5 6">
    <name type="scientific">Tolypocladium capitatum</name>
    <dbReference type="NCBI Taxonomy" id="45235"/>
    <lineage>
        <taxon>Eukaryota</taxon>
        <taxon>Fungi</taxon>
        <taxon>Dikarya</taxon>
        <taxon>Ascomycota</taxon>
        <taxon>Pezizomycotina</taxon>
        <taxon>Sordariomycetes</taxon>
        <taxon>Hypocreomycetidae</taxon>
        <taxon>Hypocreales</taxon>
        <taxon>Ophiocordycipitaceae</taxon>
        <taxon>Tolypocladium</taxon>
    </lineage>
</organism>
<dbReference type="GO" id="GO:0034354">
    <property type="term" value="P:'de novo' NAD+ biosynthetic process from L-tryptophan"/>
    <property type="evidence" value="ECO:0007669"/>
    <property type="project" value="UniProtKB-UniRule"/>
</dbReference>
<gene>
    <name evidence="5" type="ORF">TCAP_00375</name>
</gene>
<reference evidence="5 6" key="1">
    <citation type="submission" date="2017-08" db="EMBL/GenBank/DDBJ databases">
        <title>Harnessing the power of phylogenomics to disentangle the directionality and signatures of interkingdom host jumping in the parasitic fungal genus Tolypocladium.</title>
        <authorList>
            <person name="Quandt C.A."/>
            <person name="Patterson W."/>
            <person name="Spatafora J.W."/>
        </authorList>
    </citation>
    <scope>NUCLEOTIDE SEQUENCE [LARGE SCALE GENOMIC DNA]</scope>
    <source>
        <strain evidence="5 6">CBS 113982</strain>
    </source>
</reference>
<comment type="pathway">
    <text evidence="3">Amino-acid degradation; L-tryptophan degradation via kynurenine pathway; L-kynurenine from L-tryptophan: step 2/2.</text>
</comment>
<dbReference type="GO" id="GO:0019441">
    <property type="term" value="P:L-tryptophan catabolic process to kynurenine"/>
    <property type="evidence" value="ECO:0007669"/>
    <property type="project" value="UniProtKB-UniRule"/>
</dbReference>
<evidence type="ECO:0000313" key="6">
    <source>
        <dbReference type="Proteomes" id="UP000236621"/>
    </source>
</evidence>
<dbReference type="InterPro" id="IPR029058">
    <property type="entry name" value="AB_hydrolase_fold"/>
</dbReference>
<comment type="domain">
    <text evidence="3">The main chain amide nitrogen atoms of the second glycine and its adjacent residue in the HGGXW motif define the oxyanion hole, and stabilize the oxyanion that forms during the nucleophilic attack by the catalytic serine during substrate cleavage.</text>
</comment>
<feature type="active site" evidence="3">
    <location>
        <position position="240"/>
    </location>
</feature>
<feature type="short sequence motif" description="HGGXW" evidence="3">
    <location>
        <begin position="49"/>
        <end position="53"/>
    </location>
</feature>
<dbReference type="STRING" id="45235.A0A2K3QQA9"/>
<dbReference type="PANTHER" id="PTHR48081:SF33">
    <property type="entry name" value="KYNURENINE FORMAMIDASE"/>
    <property type="match status" value="1"/>
</dbReference>
<dbReference type="Pfam" id="PF12697">
    <property type="entry name" value="Abhydrolase_6"/>
    <property type="match status" value="1"/>
</dbReference>
<evidence type="ECO:0000256" key="2">
    <source>
        <dbReference type="ARBA" id="ARBA00023079"/>
    </source>
</evidence>
<dbReference type="UniPathway" id="UPA00333">
    <property type="reaction ID" value="UER00454"/>
</dbReference>
<dbReference type="HAMAP" id="MF_03014">
    <property type="entry name" value="KFase"/>
    <property type="match status" value="1"/>
</dbReference>
<dbReference type="AlphaFoldDB" id="A0A2K3QQA9"/>
<feature type="active site" description="Nucleophile" evidence="3">
    <location>
        <position position="144"/>
    </location>
</feature>
<feature type="domain" description="AB hydrolase-1" evidence="4">
    <location>
        <begin position="45"/>
        <end position="252"/>
    </location>
</feature>
<comment type="caution">
    <text evidence="5">The sequence shown here is derived from an EMBL/GenBank/DDBJ whole genome shotgun (WGS) entry which is preliminary data.</text>
</comment>
<dbReference type="EC" id="3.5.1.9" evidence="3"/>
<comment type="catalytic activity">
    <reaction evidence="3">
        <text>N-formyl-L-kynurenine + H2O = L-kynurenine + formate + H(+)</text>
        <dbReference type="Rhea" id="RHEA:13009"/>
        <dbReference type="ChEBI" id="CHEBI:15377"/>
        <dbReference type="ChEBI" id="CHEBI:15378"/>
        <dbReference type="ChEBI" id="CHEBI:15740"/>
        <dbReference type="ChEBI" id="CHEBI:57959"/>
        <dbReference type="ChEBI" id="CHEBI:58629"/>
        <dbReference type="EC" id="3.5.1.9"/>
    </reaction>
</comment>
<dbReference type="InterPro" id="IPR050300">
    <property type="entry name" value="GDXG_lipolytic_enzyme"/>
</dbReference>
<comment type="similarity">
    <text evidence="3">Belongs to the kynurenine formamidase family.</text>
</comment>
<dbReference type="Proteomes" id="UP000236621">
    <property type="component" value="Unassembled WGS sequence"/>
</dbReference>
<dbReference type="EMBL" id="NRSZ01000069">
    <property type="protein sequence ID" value="PNY29715.1"/>
    <property type="molecule type" value="Genomic_DNA"/>
</dbReference>
<evidence type="ECO:0000256" key="3">
    <source>
        <dbReference type="HAMAP-Rule" id="MF_03014"/>
    </source>
</evidence>
<dbReference type="PANTHER" id="PTHR48081">
    <property type="entry name" value="AB HYDROLASE SUPERFAMILY PROTEIN C4A8.06C"/>
    <property type="match status" value="1"/>
</dbReference>
<keyword evidence="6" id="KW-1185">Reference proteome</keyword>
<dbReference type="InterPro" id="IPR000073">
    <property type="entry name" value="AB_hydrolase_1"/>
</dbReference>
<dbReference type="InterPro" id="IPR027519">
    <property type="entry name" value="KFase_ver/fungi-typ"/>
</dbReference>
<keyword evidence="2 3" id="KW-0823">Tryptophan catabolism</keyword>
<evidence type="ECO:0000256" key="1">
    <source>
        <dbReference type="ARBA" id="ARBA00022801"/>
    </source>
</evidence>
<dbReference type="OrthoDB" id="420264at2759"/>
<protein>
    <recommendedName>
        <fullName evidence="3">Kynurenine formamidase</fullName>
        <shortName evidence="3">KFA</shortName>
        <shortName evidence="3">KFase</shortName>
        <ecNumber evidence="3">3.5.1.9</ecNumber>
    </recommendedName>
    <alternativeName>
        <fullName evidence="3">Arylformamidase</fullName>
    </alternativeName>
    <alternativeName>
        <fullName evidence="3">N-formylkynurenine formamidase</fullName>
        <shortName evidence="3">FKF</shortName>
    </alternativeName>
</protein>
<proteinExistence type="inferred from homology"/>
<dbReference type="SUPFAM" id="SSF53474">
    <property type="entry name" value="alpha/beta-Hydrolases"/>
    <property type="match status" value="1"/>
</dbReference>
<dbReference type="GO" id="GO:0004061">
    <property type="term" value="F:arylformamidase activity"/>
    <property type="evidence" value="ECO:0007669"/>
    <property type="project" value="UniProtKB-UniRule"/>
</dbReference>
<evidence type="ECO:0000313" key="5">
    <source>
        <dbReference type="EMBL" id="PNY29715.1"/>
    </source>
</evidence>